<gene>
    <name evidence="12" type="ORF">GDO86_016301</name>
</gene>
<dbReference type="SMART" id="SM00249">
    <property type="entry name" value="PHD"/>
    <property type="match status" value="3"/>
</dbReference>
<dbReference type="InterPro" id="IPR013083">
    <property type="entry name" value="Znf_RING/FYVE/PHD"/>
</dbReference>
<keyword evidence="8" id="KW-0539">Nucleus</keyword>
<keyword evidence="7" id="KW-0862">Zinc</keyword>
<proteinExistence type="predicted"/>
<dbReference type="SUPFAM" id="SSF57903">
    <property type="entry name" value="FYVE/PHD zinc finger"/>
    <property type="match status" value="1"/>
</dbReference>
<evidence type="ECO:0000256" key="9">
    <source>
        <dbReference type="PROSITE-ProRule" id="PRU00104"/>
    </source>
</evidence>
<evidence type="ECO:0000259" key="10">
    <source>
        <dbReference type="PROSITE" id="PS50237"/>
    </source>
</evidence>
<dbReference type="CDD" id="cd15496">
    <property type="entry name" value="PHD_PHF7_G2E3_like"/>
    <property type="match status" value="1"/>
</dbReference>
<evidence type="ECO:0000313" key="12">
    <source>
        <dbReference type="EMBL" id="KAG8449602.1"/>
    </source>
</evidence>
<organism evidence="12 13">
    <name type="scientific">Hymenochirus boettgeri</name>
    <name type="common">Congo dwarf clawed frog</name>
    <dbReference type="NCBI Taxonomy" id="247094"/>
    <lineage>
        <taxon>Eukaryota</taxon>
        <taxon>Metazoa</taxon>
        <taxon>Chordata</taxon>
        <taxon>Craniata</taxon>
        <taxon>Vertebrata</taxon>
        <taxon>Euteleostomi</taxon>
        <taxon>Amphibia</taxon>
        <taxon>Batrachia</taxon>
        <taxon>Anura</taxon>
        <taxon>Pipoidea</taxon>
        <taxon>Pipidae</taxon>
        <taxon>Pipinae</taxon>
        <taxon>Hymenochirus</taxon>
    </lineage>
</organism>
<dbReference type="Pfam" id="PF00632">
    <property type="entry name" value="HECT"/>
    <property type="match status" value="1"/>
</dbReference>
<dbReference type="Proteomes" id="UP000812440">
    <property type="component" value="Chromosome 8_10"/>
</dbReference>
<comment type="subcellular location">
    <subcellularLocation>
        <location evidence="1">Nucleus</location>
    </subcellularLocation>
</comment>
<evidence type="ECO:0000256" key="2">
    <source>
        <dbReference type="ARBA" id="ARBA00004906"/>
    </source>
</evidence>
<dbReference type="GO" id="GO:0004842">
    <property type="term" value="F:ubiquitin-protein transferase activity"/>
    <property type="evidence" value="ECO:0007669"/>
    <property type="project" value="InterPro"/>
</dbReference>
<dbReference type="FunFam" id="3.30.40.10:FF:000132">
    <property type="entry name" value="G2/M phase-specific E3 ubiquitin-protein ligase"/>
    <property type="match status" value="1"/>
</dbReference>
<dbReference type="Gene3D" id="3.90.1750.10">
    <property type="entry name" value="Hect, E3 ligase catalytic domains"/>
    <property type="match status" value="1"/>
</dbReference>
<dbReference type="SUPFAM" id="SSF56204">
    <property type="entry name" value="Hect, E3 ligase catalytic domain"/>
    <property type="match status" value="1"/>
</dbReference>
<dbReference type="InterPro" id="IPR011011">
    <property type="entry name" value="Znf_FYVE_PHD"/>
</dbReference>
<protein>
    <recommendedName>
        <fullName evidence="14">G2/M phase-specific E3 ubiquitin-protein ligase</fullName>
    </recommendedName>
</protein>
<dbReference type="AlphaFoldDB" id="A0A8T2JZ34"/>
<dbReference type="GO" id="GO:0008270">
    <property type="term" value="F:zinc ion binding"/>
    <property type="evidence" value="ECO:0007669"/>
    <property type="project" value="UniProtKB-KW"/>
</dbReference>
<sequence length="711" mass="80739">MSFVVRMSRLSVQSTTNLPCMFCGCVDDCAEKFGEKKNYPEHDLTLHYYCLLLSSGIWQRGEEDEGIYGFLVCDIKKEINRARKLRCCICKNRGASIGCVFPRCKRSYHYPCGVGRECIFQFTDSFRSYCWEHRPVQKIVSSQTDSCSPCTICLESVVQVPSYHILCSPCCKTSWFHRNCLQYQALSAGLFFFRCTVCNNKEIFQEEMLRMGIHIPERDASWELEENAFQELLVRYQHCDASKCVCPSGREYSSPDSKWEIIRCQCCGSSGTHRDCSSLQDFSQSWECPECKSIECTPAGKRSRPPSLGPPDRRECLNFGMEHSSPKCPRLSTPKRKMVIRHIRSLERPVSDILHELRLQINTHLTCIMLIQKDSLWKSSIDCFQNSKFSPSGILQVKFTGRKLRMVCKQPNGSIAEYFGLLLNEIRHSSLLEGNEHKNISLNSDALQNNLYYEAGRMVALALVHGGPAPGFFSQTLFRCLIHDPQHVQPVIEDVADPNVATAILTIQSCQRIAQLKSAIVQYFDYLQKTGSLHLVQSVSDKYMLIKGMLSHHVIQRVQEPLESFKQGLKTMGVLEKIQAYPSAFWNVLCLGPETLTAKALTELFTITFATGLDLKQQNDCLSFWTDYLEDAEEGTARISLKDILNFATGLDSIPPACLEPQPSIKFNQFHPKAQPTAYKNINRMEVPAYSSYLAFTLSMEKAISSILMNT</sequence>
<keyword evidence="4" id="KW-0479">Metal-binding</keyword>
<dbReference type="PANTHER" id="PTHR12420">
    <property type="entry name" value="PHD FINGER PROTEIN"/>
    <property type="match status" value="1"/>
</dbReference>
<keyword evidence="6 9" id="KW-0833">Ubl conjugation pathway</keyword>
<comment type="pathway">
    <text evidence="2">Protein modification; protein ubiquitination.</text>
</comment>
<dbReference type="PROSITE" id="PS51805">
    <property type="entry name" value="EPHD"/>
    <property type="match status" value="1"/>
</dbReference>
<comment type="caution">
    <text evidence="12">The sequence shown here is derived from an EMBL/GenBank/DDBJ whole genome shotgun (WGS) entry which is preliminary data.</text>
</comment>
<keyword evidence="13" id="KW-1185">Reference proteome</keyword>
<reference evidence="12" key="1">
    <citation type="thesis" date="2020" institute="ProQuest LLC" country="789 East Eisenhower Parkway, Ann Arbor, MI, USA">
        <title>Comparative Genomics and Chromosome Evolution.</title>
        <authorList>
            <person name="Mudd A.B."/>
        </authorList>
    </citation>
    <scope>NUCLEOTIDE SEQUENCE</scope>
    <source>
        <strain evidence="12">Female2</strain>
        <tissue evidence="12">Blood</tissue>
    </source>
</reference>
<keyword evidence="3" id="KW-0808">Transferase</keyword>
<evidence type="ECO:0000313" key="13">
    <source>
        <dbReference type="Proteomes" id="UP000812440"/>
    </source>
</evidence>
<comment type="caution">
    <text evidence="9">Lacks conserved residue(s) required for the propagation of feature annotation.</text>
</comment>
<keyword evidence="5" id="KW-0863">Zinc-finger</keyword>
<feature type="domain" description="PHD-type" evidence="11">
    <location>
        <begin position="17"/>
        <end position="134"/>
    </location>
</feature>
<dbReference type="InterPro" id="IPR034732">
    <property type="entry name" value="EPHD"/>
</dbReference>
<evidence type="ECO:0000256" key="4">
    <source>
        <dbReference type="ARBA" id="ARBA00022723"/>
    </source>
</evidence>
<dbReference type="PROSITE" id="PS50237">
    <property type="entry name" value="HECT"/>
    <property type="match status" value="1"/>
</dbReference>
<accession>A0A8T2JZ34</accession>
<dbReference type="Pfam" id="PF13771">
    <property type="entry name" value="zf-HC5HC2H"/>
    <property type="match status" value="1"/>
</dbReference>
<evidence type="ECO:0000256" key="7">
    <source>
        <dbReference type="ARBA" id="ARBA00022833"/>
    </source>
</evidence>
<feature type="domain" description="HECT" evidence="10">
    <location>
        <begin position="410"/>
        <end position="711"/>
    </location>
</feature>
<dbReference type="InterPro" id="IPR035983">
    <property type="entry name" value="Hect_E3_ubiquitin_ligase"/>
</dbReference>
<dbReference type="InterPro" id="IPR000569">
    <property type="entry name" value="HECT_dom"/>
</dbReference>
<evidence type="ECO:0000256" key="8">
    <source>
        <dbReference type="ARBA" id="ARBA00023242"/>
    </source>
</evidence>
<dbReference type="InterPro" id="IPR019786">
    <property type="entry name" value="Zinc_finger_PHD-type_CS"/>
</dbReference>
<name>A0A8T2JZ34_9PIPI</name>
<evidence type="ECO:0000256" key="6">
    <source>
        <dbReference type="ARBA" id="ARBA00022786"/>
    </source>
</evidence>
<evidence type="ECO:0008006" key="14">
    <source>
        <dbReference type="Google" id="ProtNLM"/>
    </source>
</evidence>
<dbReference type="OrthoDB" id="2384350at2759"/>
<dbReference type="PANTHER" id="PTHR12420:SF42">
    <property type="entry name" value="G2_M PHASE-SPECIFIC E3 UBIQUITIN-PROTEIN LIGASE"/>
    <property type="match status" value="1"/>
</dbReference>
<dbReference type="InterPro" id="IPR059102">
    <property type="entry name" value="PHD_PHF7/G2E3-like"/>
</dbReference>
<evidence type="ECO:0000256" key="5">
    <source>
        <dbReference type="ARBA" id="ARBA00022771"/>
    </source>
</evidence>
<dbReference type="GO" id="GO:0005634">
    <property type="term" value="C:nucleus"/>
    <property type="evidence" value="ECO:0007669"/>
    <property type="project" value="UniProtKB-SubCell"/>
</dbReference>
<evidence type="ECO:0000256" key="3">
    <source>
        <dbReference type="ARBA" id="ARBA00022679"/>
    </source>
</evidence>
<dbReference type="InterPro" id="IPR051188">
    <property type="entry name" value="PHD-type_Zinc_Finger"/>
</dbReference>
<dbReference type="PROSITE" id="PS51257">
    <property type="entry name" value="PROKAR_LIPOPROTEIN"/>
    <property type="match status" value="1"/>
</dbReference>
<dbReference type="EMBL" id="JAACNH010000003">
    <property type="protein sequence ID" value="KAG8449602.1"/>
    <property type="molecule type" value="Genomic_DNA"/>
</dbReference>
<dbReference type="InterPro" id="IPR042013">
    <property type="entry name" value="PHF7/G2E3_ePHD"/>
</dbReference>
<evidence type="ECO:0000259" key="11">
    <source>
        <dbReference type="PROSITE" id="PS51805"/>
    </source>
</evidence>
<dbReference type="Gene3D" id="3.30.40.10">
    <property type="entry name" value="Zinc/RING finger domain, C3HC4 (zinc finger)"/>
    <property type="match status" value="2"/>
</dbReference>
<dbReference type="InterPro" id="IPR001965">
    <property type="entry name" value="Znf_PHD"/>
</dbReference>
<dbReference type="Gene3D" id="3.30.2410.10">
    <property type="entry name" value="Hect, E3 ligase catalytic domain"/>
    <property type="match status" value="1"/>
</dbReference>
<dbReference type="PROSITE" id="PS01359">
    <property type="entry name" value="ZF_PHD_1"/>
    <property type="match status" value="1"/>
</dbReference>
<evidence type="ECO:0000256" key="1">
    <source>
        <dbReference type="ARBA" id="ARBA00004123"/>
    </source>
</evidence>
<dbReference type="CDD" id="cd15669">
    <property type="entry name" value="ePHD_PHF7_G2E3_like"/>
    <property type="match status" value="1"/>
</dbReference>
<dbReference type="Pfam" id="PF26054">
    <property type="entry name" value="PHD_G2E3"/>
    <property type="match status" value="1"/>
</dbReference>